<feature type="binding site" evidence="10">
    <location>
        <position position="266"/>
    </location>
    <ligand>
        <name>ATP</name>
        <dbReference type="ChEBI" id="CHEBI:30616"/>
    </ligand>
</feature>
<evidence type="ECO:0000256" key="5">
    <source>
        <dbReference type="ARBA" id="ARBA00022741"/>
    </source>
</evidence>
<dbReference type="GO" id="GO:0006228">
    <property type="term" value="P:UTP biosynthetic process"/>
    <property type="evidence" value="ECO:0007669"/>
    <property type="project" value="InterPro"/>
</dbReference>
<dbReference type="PANTHER" id="PTHR46161">
    <property type="entry name" value="NUCLEOSIDE DIPHOSPHATE KINASE"/>
    <property type="match status" value="1"/>
</dbReference>
<dbReference type="SMART" id="SM00562">
    <property type="entry name" value="NDK"/>
    <property type="match status" value="1"/>
</dbReference>
<evidence type="ECO:0000256" key="1">
    <source>
        <dbReference type="ARBA" id="ARBA00008142"/>
    </source>
</evidence>
<dbReference type="InterPro" id="IPR001564">
    <property type="entry name" value="Nucleoside_diP_kinase"/>
</dbReference>
<dbReference type="GO" id="GO:0006183">
    <property type="term" value="P:GTP biosynthetic process"/>
    <property type="evidence" value="ECO:0007669"/>
    <property type="project" value="InterPro"/>
</dbReference>
<reference evidence="14" key="2">
    <citation type="journal article" date="2018" name="Biosci. Biotechnol. Biochem.">
        <title>Polysaccharide hydrolase of the hadal zone amphipods Hirondellea gigas.</title>
        <authorList>
            <person name="Kobayashi H."/>
            <person name="Nagahama T."/>
            <person name="Arai W."/>
            <person name="Sasagawa Y."/>
            <person name="Umeda M."/>
            <person name="Hayashi T."/>
            <person name="Nikaido I."/>
            <person name="Watanabe H."/>
            <person name="Oguri K."/>
            <person name="Kitazato H."/>
            <person name="Fujioka K."/>
            <person name="Kido Y."/>
            <person name="Takami H."/>
        </authorList>
    </citation>
    <scope>NUCLEOTIDE SEQUENCE</scope>
    <source>
        <tissue evidence="14">Whole body</tissue>
    </source>
</reference>
<evidence type="ECO:0000256" key="8">
    <source>
        <dbReference type="ARBA" id="ARBA00022842"/>
    </source>
</evidence>
<evidence type="ECO:0000259" key="13">
    <source>
        <dbReference type="SMART" id="SM00562"/>
    </source>
</evidence>
<keyword evidence="9" id="KW-0546">Nucleotide metabolism</keyword>
<dbReference type="InterPro" id="IPR036850">
    <property type="entry name" value="NDK-like_dom_sf"/>
</dbReference>
<dbReference type="PROSITE" id="PS51374">
    <property type="entry name" value="NDPK_LIKE"/>
    <property type="match status" value="1"/>
</dbReference>
<comment type="similarity">
    <text evidence="1 10 11">Belongs to the NDK family.</text>
</comment>
<evidence type="ECO:0000313" key="15">
    <source>
        <dbReference type="EMBL" id="LAC21184.1"/>
    </source>
</evidence>
<evidence type="ECO:0000256" key="3">
    <source>
        <dbReference type="ARBA" id="ARBA00022679"/>
    </source>
</evidence>
<dbReference type="PANTHER" id="PTHR46161:SF3">
    <property type="entry name" value="NUCLEOSIDE DIPHOSPHATE KINASE DDB_G0292928-RELATED"/>
    <property type="match status" value="1"/>
</dbReference>
<proteinExistence type="evidence at transcript level"/>
<comment type="catalytic activity">
    <reaction evidence="12">
        <text>a 2'-deoxyribonucleoside 5'-diphosphate + ATP = a 2'-deoxyribonucleoside 5'-triphosphate + ADP</text>
        <dbReference type="Rhea" id="RHEA:44640"/>
        <dbReference type="ChEBI" id="CHEBI:30616"/>
        <dbReference type="ChEBI" id="CHEBI:61560"/>
        <dbReference type="ChEBI" id="CHEBI:73316"/>
        <dbReference type="ChEBI" id="CHEBI:456216"/>
        <dbReference type="EC" id="2.7.4.6"/>
    </reaction>
</comment>
<keyword evidence="2" id="KW-0963">Cytoplasm</keyword>
<dbReference type="PRINTS" id="PR01243">
    <property type="entry name" value="NUCDPKINASE"/>
</dbReference>
<keyword evidence="6 12" id="KW-0418">Kinase</keyword>
<feature type="active site" description="Pros-phosphohistidine intermediate" evidence="10">
    <location>
        <position position="269"/>
    </location>
</feature>
<keyword evidence="4" id="KW-0479">Metal-binding</keyword>
<evidence type="ECO:0000313" key="14">
    <source>
        <dbReference type="EMBL" id="LAB67357.1"/>
    </source>
</evidence>
<evidence type="ECO:0000256" key="6">
    <source>
        <dbReference type="ARBA" id="ARBA00022777"/>
    </source>
</evidence>
<dbReference type="EMBL" id="IACF01001668">
    <property type="protein sequence ID" value="LAB67357.1"/>
    <property type="molecule type" value="mRNA"/>
</dbReference>
<evidence type="ECO:0000256" key="12">
    <source>
        <dbReference type="RuleBase" id="RU004013"/>
    </source>
</evidence>
<feature type="binding site" evidence="10">
    <location>
        <position position="236"/>
    </location>
    <ligand>
        <name>ATP</name>
        <dbReference type="ChEBI" id="CHEBI:30616"/>
    </ligand>
</feature>
<dbReference type="GO" id="GO:0006241">
    <property type="term" value="P:CTP biosynthetic process"/>
    <property type="evidence" value="ECO:0007669"/>
    <property type="project" value="InterPro"/>
</dbReference>
<dbReference type="SUPFAM" id="SSF54919">
    <property type="entry name" value="Nucleoside diphosphate kinase, NDK"/>
    <property type="match status" value="2"/>
</dbReference>
<keyword evidence="3 12" id="KW-0808">Transferase</keyword>
<evidence type="ECO:0000256" key="4">
    <source>
        <dbReference type="ARBA" id="ARBA00022723"/>
    </source>
</evidence>
<protein>
    <recommendedName>
        <fullName evidence="12">Nucleoside diphosphate kinase</fullName>
        <ecNumber evidence="12">2.7.4.6</ecNumber>
    </recommendedName>
</protein>
<dbReference type="GO" id="GO:0046872">
    <property type="term" value="F:metal ion binding"/>
    <property type="evidence" value="ECO:0007669"/>
    <property type="project" value="UniProtKB-KW"/>
</dbReference>
<accession>A0A2P2I000</accession>
<dbReference type="InterPro" id="IPR023005">
    <property type="entry name" value="Nucleoside_diP_kinase_AS"/>
</dbReference>
<evidence type="ECO:0000256" key="11">
    <source>
        <dbReference type="RuleBase" id="RU004011"/>
    </source>
</evidence>
<dbReference type="EMBL" id="IACT01001865">
    <property type="protein sequence ID" value="LAC21184.1"/>
    <property type="molecule type" value="mRNA"/>
</dbReference>
<dbReference type="EC" id="2.7.4.6" evidence="12"/>
<dbReference type="GO" id="GO:0005524">
    <property type="term" value="F:ATP binding"/>
    <property type="evidence" value="ECO:0007669"/>
    <property type="project" value="UniProtKB-KW"/>
</dbReference>
<keyword evidence="5 12" id="KW-0547">Nucleotide-binding</keyword>
<evidence type="ECO:0000256" key="7">
    <source>
        <dbReference type="ARBA" id="ARBA00022840"/>
    </source>
</evidence>
<evidence type="ECO:0000256" key="9">
    <source>
        <dbReference type="ARBA" id="ARBA00023080"/>
    </source>
</evidence>
<organism evidence="14">
    <name type="scientific">Hirondellea gigas</name>
    <dbReference type="NCBI Taxonomy" id="1518452"/>
    <lineage>
        <taxon>Eukaryota</taxon>
        <taxon>Metazoa</taxon>
        <taxon>Ecdysozoa</taxon>
        <taxon>Arthropoda</taxon>
        <taxon>Crustacea</taxon>
        <taxon>Multicrustacea</taxon>
        <taxon>Malacostraca</taxon>
        <taxon>Eumalacostraca</taxon>
        <taxon>Peracarida</taxon>
        <taxon>Amphipoda</taxon>
        <taxon>Amphilochidea</taxon>
        <taxon>Lysianassida</taxon>
        <taxon>Lysianassidira</taxon>
        <taxon>Lysianassoidea</taxon>
        <taxon>Lysianassidae</taxon>
        <taxon>Hirondellea</taxon>
    </lineage>
</organism>
<dbReference type="InterPro" id="IPR034907">
    <property type="entry name" value="NDK-like_dom"/>
</dbReference>
<keyword evidence="8" id="KW-0460">Magnesium</keyword>
<dbReference type="GO" id="GO:0004550">
    <property type="term" value="F:nucleoside diphosphate kinase activity"/>
    <property type="evidence" value="ECO:0007669"/>
    <property type="project" value="UniProtKB-EC"/>
</dbReference>
<dbReference type="AlphaFoldDB" id="A0A2P2I000"/>
<feature type="domain" description="Nucleoside diphosphate kinase-like" evidence="13">
    <location>
        <begin position="152"/>
        <end position="292"/>
    </location>
</feature>
<feature type="binding site" evidence="10">
    <location>
        <position position="160"/>
    </location>
    <ligand>
        <name>ATP</name>
        <dbReference type="ChEBI" id="CHEBI:30616"/>
    </ligand>
</feature>
<dbReference type="Pfam" id="PF00334">
    <property type="entry name" value="NDK"/>
    <property type="match status" value="1"/>
</dbReference>
<keyword evidence="7 12" id="KW-0067">ATP-binding</keyword>
<feature type="binding site" evidence="10">
    <location>
        <position position="208"/>
    </location>
    <ligand>
        <name>ATP</name>
        <dbReference type="ChEBI" id="CHEBI:30616"/>
    </ligand>
</feature>
<evidence type="ECO:0000256" key="10">
    <source>
        <dbReference type="PROSITE-ProRule" id="PRU00706"/>
    </source>
</evidence>
<feature type="binding site" evidence="10">
    <location>
        <position position="242"/>
    </location>
    <ligand>
        <name>ATP</name>
        <dbReference type="ChEBI" id="CHEBI:30616"/>
    </ligand>
</feature>
<evidence type="ECO:0000256" key="2">
    <source>
        <dbReference type="ARBA" id="ARBA00022490"/>
    </source>
</evidence>
<sequence>MPLKLLVLGSLSVAGLSVIFHLYSPLLFEMFDDLPQTSSPKSTGVSPKIVEKLKFVVVGCEVAFNHKDIMKEAAPRINGVGVPYYRLTYYVLDDTIEMIFSKNGKTWLNRSAVEAVRRSDLFIGNSVIINKKCVTVTAYSNAGTLQAVEAGRQSTFAMIKPDAMSQLGSVLSELTEQRLKLRIAGLRLLQLTTAQARHLYNEHQERPFFKSLVAYITSGPVLALHLTGPGAVGRWREALGPTDSAVARTSAPNSIRAKFGTDKQINAAHGSDSVAAAHRELSLMFPEWDVSDRLPSLGSDAEMVDALSCLVLPHVIKSGQLGALLTSLREQHNSEPGKAEMVRLNLLDAARYATGQLLPQEKSSELQETINELVSGPSLFIRLKSLAPDEAATDFAIRFKNIIGPTNPVKARQSAVESIRAMFGINEYRNALLCPLYDWNKN</sequence>
<feature type="binding site" evidence="10">
    <location>
        <position position="256"/>
    </location>
    <ligand>
        <name>ATP</name>
        <dbReference type="ChEBI" id="CHEBI:30616"/>
    </ligand>
</feature>
<dbReference type="PROSITE" id="PS00469">
    <property type="entry name" value="NDPK"/>
    <property type="match status" value="1"/>
</dbReference>
<reference evidence="15" key="1">
    <citation type="submission" date="2017-11" db="EMBL/GenBank/DDBJ databases">
        <title>The sensing device of the deep-sea amphipod.</title>
        <authorList>
            <person name="Kobayashi H."/>
            <person name="Nagahama T."/>
            <person name="Arai W."/>
            <person name="Sasagawa Y."/>
            <person name="Umeda M."/>
            <person name="Hayashi T."/>
            <person name="Nikaido I."/>
            <person name="Watanabe H."/>
            <person name="Oguri K."/>
            <person name="Kitazato H."/>
            <person name="Fujioka K."/>
            <person name="Kido Y."/>
            <person name="Takami H."/>
        </authorList>
    </citation>
    <scope>NUCLEOTIDE SEQUENCE</scope>
    <source>
        <tissue evidence="15">Whole body</tissue>
    </source>
</reference>
<name>A0A2P2I000_9CRUS</name>
<dbReference type="Gene3D" id="3.30.70.141">
    <property type="entry name" value="Nucleoside diphosphate kinase-like domain"/>
    <property type="match status" value="2"/>
</dbReference>